<evidence type="ECO:0000313" key="1">
    <source>
        <dbReference type="EMBL" id="ADG93837.1"/>
    </source>
</evidence>
<dbReference type="InterPro" id="IPR024747">
    <property type="entry name" value="Pyridox_Oxase-rel"/>
</dbReference>
<organism evidence="1 2">
    <name type="scientific">Arcobacter nitrofigilis (strain ATCC 33309 / DSM 7299 / CCUG 15893 / LMG 7604 / NCTC 12251 / CI)</name>
    <name type="common">Campylobacter nitrofigilis</name>
    <dbReference type="NCBI Taxonomy" id="572480"/>
    <lineage>
        <taxon>Bacteria</taxon>
        <taxon>Pseudomonadati</taxon>
        <taxon>Campylobacterota</taxon>
        <taxon>Epsilonproteobacteria</taxon>
        <taxon>Campylobacterales</taxon>
        <taxon>Arcobacteraceae</taxon>
        <taxon>Arcobacter</taxon>
    </lineage>
</organism>
<dbReference type="PANTHER" id="PTHR34071:SF2">
    <property type="entry name" value="FLAVIN-NUCLEOTIDE-BINDING PROTEIN"/>
    <property type="match status" value="1"/>
</dbReference>
<evidence type="ECO:0000313" key="2">
    <source>
        <dbReference type="Proteomes" id="UP000000939"/>
    </source>
</evidence>
<dbReference type="AlphaFoldDB" id="D5V0M5"/>
<dbReference type="HOGENOM" id="CLU_067890_2_0_7"/>
<dbReference type="Gene3D" id="2.30.110.10">
    <property type="entry name" value="Electron Transport, Fmn-binding Protein, Chain A"/>
    <property type="match status" value="1"/>
</dbReference>
<protein>
    <recommendedName>
        <fullName evidence="3">Pyridoxamine 5'-phosphate oxidase-related FMN-binding protein</fullName>
    </recommendedName>
</protein>
<dbReference type="SUPFAM" id="SSF50475">
    <property type="entry name" value="FMN-binding split barrel"/>
    <property type="match status" value="1"/>
</dbReference>
<keyword evidence="2" id="KW-1185">Reference proteome</keyword>
<dbReference type="STRING" id="572480.Arnit_2185"/>
<gene>
    <name evidence="1" type="ordered locus">Arnit_2185</name>
</gene>
<dbReference type="OrthoDB" id="9794935at2"/>
<accession>D5V0M5</accession>
<dbReference type="RefSeq" id="WP_013135982.1">
    <property type="nucleotide sequence ID" value="NC_014166.1"/>
</dbReference>
<dbReference type="Proteomes" id="UP000000939">
    <property type="component" value="Chromosome"/>
</dbReference>
<reference evidence="1 2" key="1">
    <citation type="journal article" date="2010" name="Stand. Genomic Sci.">
        <title>Complete genome sequence of Arcobacter nitrofigilis type strain (CI).</title>
        <authorList>
            <person name="Pati A."/>
            <person name="Gronow S."/>
            <person name="Lapidus A."/>
            <person name="Copeland A."/>
            <person name="Glavina Del Rio T."/>
            <person name="Nolan M."/>
            <person name="Lucas S."/>
            <person name="Tice H."/>
            <person name="Cheng J.F."/>
            <person name="Han C."/>
            <person name="Chertkov O."/>
            <person name="Bruce D."/>
            <person name="Tapia R."/>
            <person name="Goodwin L."/>
            <person name="Pitluck S."/>
            <person name="Liolios K."/>
            <person name="Ivanova N."/>
            <person name="Mavromatis K."/>
            <person name="Chen A."/>
            <person name="Palaniappan K."/>
            <person name="Land M."/>
            <person name="Hauser L."/>
            <person name="Chang Y.J."/>
            <person name="Jeffries C.D."/>
            <person name="Detter J.C."/>
            <person name="Rohde M."/>
            <person name="Goker M."/>
            <person name="Bristow J."/>
            <person name="Eisen J.A."/>
            <person name="Markowitz V."/>
            <person name="Hugenholtz P."/>
            <person name="Klenk H.P."/>
            <person name="Kyrpides N.C."/>
        </authorList>
    </citation>
    <scope>NUCLEOTIDE SEQUENCE [LARGE SCALE GENOMIC DNA]</scope>
    <source>
        <strain evidence="2">ATCC 33309 / DSM 7299 / CCUG 15893 / LMG 7604 / NCTC 12251 / CI</strain>
    </source>
</reference>
<proteinExistence type="predicted"/>
<dbReference type="Pfam" id="PF12900">
    <property type="entry name" value="Pyridox_ox_2"/>
    <property type="match status" value="1"/>
</dbReference>
<name>D5V0M5_ARCNC</name>
<dbReference type="InterPro" id="IPR012349">
    <property type="entry name" value="Split_barrel_FMN-bd"/>
</dbReference>
<dbReference type="KEGG" id="ant:Arnit_2185"/>
<dbReference type="eggNOG" id="COG3467">
    <property type="taxonomic scope" value="Bacteria"/>
</dbReference>
<dbReference type="PANTHER" id="PTHR34071">
    <property type="entry name" value="5-NITROIMIDAZOLE ANTIBIOTICS RESISTANCE PROTEIN, NIMA-FAMILY-RELATED PROTEIN-RELATED"/>
    <property type="match status" value="1"/>
</dbReference>
<sequence length="199" mass="22906">MQKIVEITDEKLIKEVLDKAEYGTLALCTNNKPYSLPINFVEYNNEIFFHGAKKGKKIDYINKNANASFSVVEAYSLLPSYFSTDTGNAAPATHLFKSIIIDGKIKFVENYDKKAQALEALMKKYQREGNYTPLHDSMYEKIITATCIYKLIPEQTKAKFKLGQAFTKERYERVTSHLKQRGTPKDLETLKLIEEFKRV</sequence>
<evidence type="ECO:0008006" key="3">
    <source>
        <dbReference type="Google" id="ProtNLM"/>
    </source>
</evidence>
<dbReference type="EMBL" id="CP001999">
    <property type="protein sequence ID" value="ADG93837.1"/>
    <property type="molecule type" value="Genomic_DNA"/>
</dbReference>